<dbReference type="Pfam" id="PF00891">
    <property type="entry name" value="Methyltransf_2"/>
    <property type="match status" value="1"/>
</dbReference>
<dbReference type="Proteomes" id="UP000799537">
    <property type="component" value="Unassembled WGS sequence"/>
</dbReference>
<keyword evidence="6" id="KW-1185">Reference proteome</keyword>
<accession>A0A6A6CTA0</accession>
<name>A0A6A6CTA0_ZASCE</name>
<evidence type="ECO:0000256" key="3">
    <source>
        <dbReference type="ARBA" id="ARBA00022691"/>
    </source>
</evidence>
<dbReference type="InterPro" id="IPR016461">
    <property type="entry name" value="COMT-like"/>
</dbReference>
<evidence type="ECO:0000256" key="2">
    <source>
        <dbReference type="ARBA" id="ARBA00022679"/>
    </source>
</evidence>
<feature type="domain" description="O-methyltransferase C-terminal" evidence="4">
    <location>
        <begin position="202"/>
        <end position="406"/>
    </location>
</feature>
<dbReference type="EMBL" id="ML993589">
    <property type="protein sequence ID" value="KAF2169062.1"/>
    <property type="molecule type" value="Genomic_DNA"/>
</dbReference>
<dbReference type="InterPro" id="IPR001077">
    <property type="entry name" value="COMT_C"/>
</dbReference>
<dbReference type="GeneID" id="54565518"/>
<keyword evidence="3" id="KW-0949">S-adenosyl-L-methionine</keyword>
<proteinExistence type="predicted"/>
<dbReference type="PROSITE" id="PS51683">
    <property type="entry name" value="SAM_OMT_II"/>
    <property type="match status" value="1"/>
</dbReference>
<reference evidence="5" key="1">
    <citation type="journal article" date="2020" name="Stud. Mycol.">
        <title>101 Dothideomycetes genomes: a test case for predicting lifestyles and emergence of pathogens.</title>
        <authorList>
            <person name="Haridas S."/>
            <person name="Albert R."/>
            <person name="Binder M."/>
            <person name="Bloem J."/>
            <person name="Labutti K."/>
            <person name="Salamov A."/>
            <person name="Andreopoulos B."/>
            <person name="Baker S."/>
            <person name="Barry K."/>
            <person name="Bills G."/>
            <person name="Bluhm B."/>
            <person name="Cannon C."/>
            <person name="Castanera R."/>
            <person name="Culley D."/>
            <person name="Daum C."/>
            <person name="Ezra D."/>
            <person name="Gonzalez J."/>
            <person name="Henrissat B."/>
            <person name="Kuo A."/>
            <person name="Liang C."/>
            <person name="Lipzen A."/>
            <person name="Lutzoni F."/>
            <person name="Magnuson J."/>
            <person name="Mondo S."/>
            <person name="Nolan M."/>
            <person name="Ohm R."/>
            <person name="Pangilinan J."/>
            <person name="Park H.-J."/>
            <person name="Ramirez L."/>
            <person name="Alfaro M."/>
            <person name="Sun H."/>
            <person name="Tritt A."/>
            <person name="Yoshinaga Y."/>
            <person name="Zwiers L.-H."/>
            <person name="Turgeon B."/>
            <person name="Goodwin S."/>
            <person name="Spatafora J."/>
            <person name="Crous P."/>
            <person name="Grigoriev I."/>
        </authorList>
    </citation>
    <scope>NUCLEOTIDE SEQUENCE</scope>
    <source>
        <strain evidence="5">ATCC 36951</strain>
    </source>
</reference>
<dbReference type="OrthoDB" id="1606438at2759"/>
<dbReference type="SUPFAM" id="SSF46785">
    <property type="entry name" value="Winged helix' DNA-binding domain"/>
    <property type="match status" value="1"/>
</dbReference>
<evidence type="ECO:0000313" key="6">
    <source>
        <dbReference type="Proteomes" id="UP000799537"/>
    </source>
</evidence>
<organism evidence="5 6">
    <name type="scientific">Zasmidium cellare ATCC 36951</name>
    <dbReference type="NCBI Taxonomy" id="1080233"/>
    <lineage>
        <taxon>Eukaryota</taxon>
        <taxon>Fungi</taxon>
        <taxon>Dikarya</taxon>
        <taxon>Ascomycota</taxon>
        <taxon>Pezizomycotina</taxon>
        <taxon>Dothideomycetes</taxon>
        <taxon>Dothideomycetidae</taxon>
        <taxon>Mycosphaerellales</taxon>
        <taxon>Mycosphaerellaceae</taxon>
        <taxon>Zasmidium</taxon>
    </lineage>
</organism>
<dbReference type="InterPro" id="IPR036390">
    <property type="entry name" value="WH_DNA-bd_sf"/>
</dbReference>
<dbReference type="RefSeq" id="XP_033669951.1">
    <property type="nucleotide sequence ID" value="XM_033812246.1"/>
</dbReference>
<dbReference type="Gene3D" id="3.40.50.150">
    <property type="entry name" value="Vaccinia Virus protein VP39"/>
    <property type="match status" value="1"/>
</dbReference>
<keyword evidence="1" id="KW-0489">Methyltransferase</keyword>
<dbReference type="AlphaFoldDB" id="A0A6A6CTA0"/>
<evidence type="ECO:0000313" key="5">
    <source>
        <dbReference type="EMBL" id="KAF2169062.1"/>
    </source>
</evidence>
<evidence type="ECO:0000259" key="4">
    <source>
        <dbReference type="Pfam" id="PF00891"/>
    </source>
</evidence>
<protein>
    <recommendedName>
        <fullName evidence="4">O-methyltransferase C-terminal domain-containing protein</fullName>
    </recommendedName>
</protein>
<dbReference type="PANTHER" id="PTHR43712">
    <property type="entry name" value="PUTATIVE (AFU_ORTHOLOGUE AFUA_4G14580)-RELATED"/>
    <property type="match status" value="1"/>
</dbReference>
<keyword evidence="2" id="KW-0808">Transferase</keyword>
<dbReference type="GO" id="GO:0032259">
    <property type="term" value="P:methylation"/>
    <property type="evidence" value="ECO:0007669"/>
    <property type="project" value="UniProtKB-KW"/>
</dbReference>
<sequence>MSHKLQPQDRLPTREELHRLIRDINRSTRALELLDDTQNTASHTLDSQTRPEASIKASQLLPADRYELQTACESLVHAAKGSKDYLCTFAQSHRPVSALQYAVHFHLAKHVPQEGVVSFKKLATKADIPEPQCQRAIRMLVACEIFEEPAVGYVTHNRYSRLLADDKGEAALGILTDECFRAASCLAPAATHWNHSQERTKAPFNLAFNTEMSMFDFQSSQEPWRAERFRKTMAFFGGSGKSSLEHLIHGFDWTSLTAGTTVVDIGGSGGHCMRAVAAVNTGIHSIVQDIEAGLGDYQSTETFERRIKFTVHDFFSPQTHPADVYLLRWILHDYSDQEAVIILKCLLPAFMPGARILVMDSILPSPGEVTKAEEKDARLSDIGMWALLNGRERDIYAWTILFQMAGPRLKLVNTITPQGSALSVMEFQLVQ</sequence>
<gene>
    <name evidence="5" type="ORF">M409DRAFT_53019</name>
</gene>
<dbReference type="Gene3D" id="1.10.10.10">
    <property type="entry name" value="Winged helix-like DNA-binding domain superfamily/Winged helix DNA-binding domain"/>
    <property type="match status" value="1"/>
</dbReference>
<dbReference type="InterPro" id="IPR036388">
    <property type="entry name" value="WH-like_DNA-bd_sf"/>
</dbReference>
<evidence type="ECO:0000256" key="1">
    <source>
        <dbReference type="ARBA" id="ARBA00022603"/>
    </source>
</evidence>
<dbReference type="GO" id="GO:0008171">
    <property type="term" value="F:O-methyltransferase activity"/>
    <property type="evidence" value="ECO:0007669"/>
    <property type="project" value="InterPro"/>
</dbReference>
<dbReference type="InterPro" id="IPR029063">
    <property type="entry name" value="SAM-dependent_MTases_sf"/>
</dbReference>
<dbReference type="SUPFAM" id="SSF53335">
    <property type="entry name" value="S-adenosyl-L-methionine-dependent methyltransferases"/>
    <property type="match status" value="1"/>
</dbReference>
<dbReference type="PANTHER" id="PTHR43712:SF5">
    <property type="entry name" value="O-METHYLTRANSFERASE ASQN-RELATED"/>
    <property type="match status" value="1"/>
</dbReference>